<reference evidence="6 7" key="1">
    <citation type="submission" date="2018-04" db="EMBL/GenBank/DDBJ databases">
        <authorList>
            <person name="Huttner S."/>
            <person name="Dainat J."/>
        </authorList>
    </citation>
    <scope>NUCLEOTIDE SEQUENCE [LARGE SCALE GENOMIC DNA]</scope>
</reference>
<dbReference type="EMBL" id="OUUZ01000019">
    <property type="protein sequence ID" value="SPQ27327.1"/>
    <property type="molecule type" value="Genomic_DNA"/>
</dbReference>
<comment type="subcellular location">
    <subcellularLocation>
        <location evidence="1">Cytoplasm</location>
    </subcellularLocation>
</comment>
<keyword evidence="3" id="KW-0143">Chaperone</keyword>
<dbReference type="Gene3D" id="2.30.30.190">
    <property type="entry name" value="CAP Gly-rich-like domain"/>
    <property type="match status" value="1"/>
</dbReference>
<evidence type="ECO:0000313" key="7">
    <source>
        <dbReference type="Proteomes" id="UP000289323"/>
    </source>
</evidence>
<proteinExistence type="inferred from homology"/>
<evidence type="ECO:0000256" key="3">
    <source>
        <dbReference type="ARBA" id="ARBA00023186"/>
    </source>
</evidence>
<name>A0A3S4F506_9PEZI</name>
<dbReference type="AlphaFoldDB" id="A0A3S4F506"/>
<evidence type="ECO:0000256" key="1">
    <source>
        <dbReference type="ARBA" id="ARBA00004496"/>
    </source>
</evidence>
<dbReference type="Pfam" id="PF14560">
    <property type="entry name" value="Ubiquitin_2"/>
    <property type="match status" value="1"/>
</dbReference>
<dbReference type="InterPro" id="IPR000938">
    <property type="entry name" value="CAP-Gly_domain"/>
</dbReference>
<dbReference type="GO" id="GO:0005938">
    <property type="term" value="C:cell cortex"/>
    <property type="evidence" value="ECO:0007669"/>
    <property type="project" value="TreeGrafter"/>
</dbReference>
<dbReference type="InterPro" id="IPR000626">
    <property type="entry name" value="Ubiquitin-like_dom"/>
</dbReference>
<dbReference type="GO" id="GO:0005634">
    <property type="term" value="C:nucleus"/>
    <property type="evidence" value="ECO:0007669"/>
    <property type="project" value="TreeGrafter"/>
</dbReference>
<dbReference type="PANTHER" id="PTHR18916:SF85">
    <property type="entry name" value="TUBULIN-FOLDING COFACTOR B"/>
    <property type="match status" value="1"/>
</dbReference>
<dbReference type="SUPFAM" id="SSF54236">
    <property type="entry name" value="Ubiquitin-like"/>
    <property type="match status" value="1"/>
</dbReference>
<dbReference type="PANTHER" id="PTHR18916">
    <property type="entry name" value="DYNACTIN 1-RELATED MICROTUBULE-BINDING"/>
    <property type="match status" value="1"/>
</dbReference>
<dbReference type="Proteomes" id="UP000289323">
    <property type="component" value="Unassembled WGS sequence"/>
</dbReference>
<dbReference type="GO" id="GO:0051010">
    <property type="term" value="F:microtubule plus-end binding"/>
    <property type="evidence" value="ECO:0007669"/>
    <property type="project" value="TreeGrafter"/>
</dbReference>
<dbReference type="PROSITE" id="PS50245">
    <property type="entry name" value="CAP_GLY_2"/>
    <property type="match status" value="1"/>
</dbReference>
<dbReference type="InterPro" id="IPR036859">
    <property type="entry name" value="CAP-Gly_dom_sf"/>
</dbReference>
<feature type="domain" description="CAP-Gly" evidence="5">
    <location>
        <begin position="182"/>
        <end position="219"/>
    </location>
</feature>
<accession>A0A3S4F506</accession>
<dbReference type="SMART" id="SM01052">
    <property type="entry name" value="CAP_GLY"/>
    <property type="match status" value="1"/>
</dbReference>
<dbReference type="GO" id="GO:0035371">
    <property type="term" value="C:microtubule plus-end"/>
    <property type="evidence" value="ECO:0007669"/>
    <property type="project" value="TreeGrafter"/>
</dbReference>
<comment type="similarity">
    <text evidence="4">Belongs to the TBCB family.</text>
</comment>
<evidence type="ECO:0000256" key="2">
    <source>
        <dbReference type="ARBA" id="ARBA00022490"/>
    </source>
</evidence>
<evidence type="ECO:0000259" key="5">
    <source>
        <dbReference type="PROSITE" id="PS50245"/>
    </source>
</evidence>
<gene>
    <name evidence="6" type="ORF">TT172_LOCUS9746</name>
</gene>
<dbReference type="Pfam" id="PF01302">
    <property type="entry name" value="CAP_GLY"/>
    <property type="match status" value="1"/>
</dbReference>
<sequence>MADVPLYVVSDYASSERRITPSWSISQLKAKLESVTGIPPSCQQIFLKAPSNEKIPVEAQDEDSVRLAQFPLVPYAELLVVDTRPVSARPNFSSTAGVEKFVLSEEEYEKKTDSVLAWKKAQKLGRFDPNAPSHEQARIAEIAREIEARGIAVGKRCRVGQDDTKRGEIKYVGDVKEIPGVGAWVGVQLDEPVGKNDGSIGGTRYWGEESELKRGVFVRPERVEVGDFPALDDLEDMEEI</sequence>
<dbReference type="SUPFAM" id="SSF74924">
    <property type="entry name" value="Cap-Gly domain"/>
    <property type="match status" value="1"/>
</dbReference>
<keyword evidence="2" id="KW-0963">Cytoplasm</keyword>
<dbReference type="Gene3D" id="3.10.20.90">
    <property type="entry name" value="Phosphatidylinositol 3-kinase Catalytic Subunit, Chain A, domain 1"/>
    <property type="match status" value="1"/>
</dbReference>
<evidence type="ECO:0000313" key="6">
    <source>
        <dbReference type="EMBL" id="SPQ27327.1"/>
    </source>
</evidence>
<protein>
    <submittedName>
        <fullName evidence="6">50628758-b0cb-406e-a4d4-ac6a2e57a598</fullName>
    </submittedName>
</protein>
<dbReference type="InterPro" id="IPR029071">
    <property type="entry name" value="Ubiquitin-like_domsf"/>
</dbReference>
<dbReference type="GO" id="GO:0031122">
    <property type="term" value="P:cytoplasmic microtubule organization"/>
    <property type="evidence" value="ECO:0007669"/>
    <property type="project" value="TreeGrafter"/>
</dbReference>
<evidence type="ECO:0000256" key="4">
    <source>
        <dbReference type="ARBA" id="ARBA00025779"/>
    </source>
</evidence>
<organism evidence="6 7">
    <name type="scientific">Thermothielavioides terrestris</name>
    <dbReference type="NCBI Taxonomy" id="2587410"/>
    <lineage>
        <taxon>Eukaryota</taxon>
        <taxon>Fungi</taxon>
        <taxon>Dikarya</taxon>
        <taxon>Ascomycota</taxon>
        <taxon>Pezizomycotina</taxon>
        <taxon>Sordariomycetes</taxon>
        <taxon>Sordariomycetidae</taxon>
        <taxon>Sordariales</taxon>
        <taxon>Chaetomiaceae</taxon>
        <taxon>Thermothielavioides</taxon>
    </lineage>
</organism>